<dbReference type="RefSeq" id="XP_009060837.1">
    <property type="nucleotide sequence ID" value="XM_009062589.1"/>
</dbReference>
<protein>
    <submittedName>
        <fullName evidence="2">Uncharacterized protein</fullName>
    </submittedName>
</protein>
<keyword evidence="1" id="KW-0732">Signal</keyword>
<name>V4BIJ9_LOTGI</name>
<evidence type="ECO:0000313" key="3">
    <source>
        <dbReference type="Proteomes" id="UP000030746"/>
    </source>
</evidence>
<evidence type="ECO:0000256" key="1">
    <source>
        <dbReference type="SAM" id="SignalP"/>
    </source>
</evidence>
<keyword evidence="3" id="KW-1185">Reference proteome</keyword>
<evidence type="ECO:0000313" key="2">
    <source>
        <dbReference type="EMBL" id="ESO88429.1"/>
    </source>
</evidence>
<accession>V4BIJ9</accession>
<reference evidence="2 3" key="1">
    <citation type="journal article" date="2013" name="Nature">
        <title>Insights into bilaterian evolution from three spiralian genomes.</title>
        <authorList>
            <person name="Simakov O."/>
            <person name="Marletaz F."/>
            <person name="Cho S.J."/>
            <person name="Edsinger-Gonzales E."/>
            <person name="Havlak P."/>
            <person name="Hellsten U."/>
            <person name="Kuo D.H."/>
            <person name="Larsson T."/>
            <person name="Lv J."/>
            <person name="Arendt D."/>
            <person name="Savage R."/>
            <person name="Osoegawa K."/>
            <person name="de Jong P."/>
            <person name="Grimwood J."/>
            <person name="Chapman J.A."/>
            <person name="Shapiro H."/>
            <person name="Aerts A."/>
            <person name="Otillar R.P."/>
            <person name="Terry A.Y."/>
            <person name="Boore J.L."/>
            <person name="Grigoriev I.V."/>
            <person name="Lindberg D.R."/>
            <person name="Seaver E.C."/>
            <person name="Weisblat D.A."/>
            <person name="Putnam N.H."/>
            <person name="Rokhsar D.S."/>
        </authorList>
    </citation>
    <scope>NUCLEOTIDE SEQUENCE [LARGE SCALE GENOMIC DNA]</scope>
</reference>
<dbReference type="GeneID" id="20240123"/>
<dbReference type="EMBL" id="KB202685">
    <property type="protein sequence ID" value="ESO88429.1"/>
    <property type="molecule type" value="Genomic_DNA"/>
</dbReference>
<dbReference type="HOGENOM" id="CLU_1654123_0_0_1"/>
<feature type="signal peptide" evidence="1">
    <location>
        <begin position="1"/>
        <end position="20"/>
    </location>
</feature>
<dbReference type="AlphaFoldDB" id="V4BIJ9"/>
<dbReference type="KEGG" id="lgi:LOTGIDRAFT_165553"/>
<gene>
    <name evidence="2" type="ORF">LOTGIDRAFT_165553</name>
</gene>
<sequence>MENTICFMILVVALLPDIQATSMVSISSFITTGGTYIFRCKADGNLATINFYRSDDLSPVCSITSDGSGCKEKTQSTKYKCGCIRSSIAKTSLTVSDTNQKMKHAPYIRERVRINFNKFQENKGLGGKKGDFVAESKTFTHFTIGMILNDWSTCQLYLEK</sequence>
<proteinExistence type="predicted"/>
<organism evidence="2 3">
    <name type="scientific">Lottia gigantea</name>
    <name type="common">Giant owl limpet</name>
    <dbReference type="NCBI Taxonomy" id="225164"/>
    <lineage>
        <taxon>Eukaryota</taxon>
        <taxon>Metazoa</taxon>
        <taxon>Spiralia</taxon>
        <taxon>Lophotrochozoa</taxon>
        <taxon>Mollusca</taxon>
        <taxon>Gastropoda</taxon>
        <taxon>Patellogastropoda</taxon>
        <taxon>Lottioidea</taxon>
        <taxon>Lottiidae</taxon>
        <taxon>Lottia</taxon>
    </lineage>
</organism>
<feature type="chain" id="PRO_5004717568" evidence="1">
    <location>
        <begin position="21"/>
        <end position="160"/>
    </location>
</feature>
<dbReference type="Proteomes" id="UP000030746">
    <property type="component" value="Unassembled WGS sequence"/>
</dbReference>
<dbReference type="CTD" id="20240123"/>